<feature type="region of interest" description="Disordered" evidence="6">
    <location>
        <begin position="345"/>
        <end position="384"/>
    </location>
</feature>
<dbReference type="GO" id="GO:0004076">
    <property type="term" value="F:biotin synthase activity"/>
    <property type="evidence" value="ECO:0007669"/>
    <property type="project" value="UniProtKB-EC"/>
</dbReference>
<reference evidence="8" key="1">
    <citation type="submission" date="2019-09" db="EMBL/GenBank/DDBJ databases">
        <authorList>
            <person name="Cremers G."/>
        </authorList>
    </citation>
    <scope>NUCLEOTIDE SEQUENCE [LARGE SCALE GENOMIC DNA]</scope>
    <source>
        <strain evidence="8">3B</strain>
    </source>
</reference>
<evidence type="ECO:0000256" key="4">
    <source>
        <dbReference type="ARBA" id="ARBA00023004"/>
    </source>
</evidence>
<keyword evidence="2" id="KW-0949">S-adenosyl-L-methionine</keyword>
<sequence length="384" mass="42638">MTSAWAGIMRKEPNGEIGTLPPAETDWRRAVLVSEAHERAALWARAEAVRRDHFGDGIFVRGVIEVSNFCRQNCVYCGMRRENETLARFRLGREMILRTILEDLPASITDLNFQAGEDPVALRELVLPVVEEVAKEKPDLGISICLGTVDFRLYDDLRQAGAQGYIIKLETGDPEQYRRFQCPGTLERRLEAIHYLAGTGWSVSSGLIYGLPNQTADQAVRTLELLASLPLSGCSVSPFVPGEGTPLSSARAADLDETLNVVAALRLSSPRWIIPAVSAMNLFDPLGYVKALRAGANLATINLTPSTWRENYPLYRRNRWIMTEERVLRAIDEAGCEPRRESWLAFSRSPSASSPCLPSDRSTPEDASSIWTGLQREANHRGGR</sequence>
<dbReference type="SFLD" id="SFLDG01082">
    <property type="entry name" value="B12-binding_domain_containing"/>
    <property type="match status" value="1"/>
</dbReference>
<dbReference type="SUPFAM" id="SSF102114">
    <property type="entry name" value="Radical SAM enzymes"/>
    <property type="match status" value="1"/>
</dbReference>
<evidence type="ECO:0000256" key="1">
    <source>
        <dbReference type="ARBA" id="ARBA00001966"/>
    </source>
</evidence>
<organism evidence="8 9">
    <name type="scientific">Methylacidimicrobium cyclopophantes</name>
    <dbReference type="NCBI Taxonomy" id="1041766"/>
    <lineage>
        <taxon>Bacteria</taxon>
        <taxon>Pseudomonadati</taxon>
        <taxon>Verrucomicrobiota</taxon>
        <taxon>Methylacidimicrobium</taxon>
    </lineage>
</organism>
<comment type="caution">
    <text evidence="8">The sequence shown here is derived from an EMBL/GenBank/DDBJ whole genome shotgun (WGS) entry which is preliminary data.</text>
</comment>
<dbReference type="PROSITE" id="PS51918">
    <property type="entry name" value="RADICAL_SAM"/>
    <property type="match status" value="1"/>
</dbReference>
<dbReference type="InterPro" id="IPR007197">
    <property type="entry name" value="rSAM"/>
</dbReference>
<protein>
    <submittedName>
        <fullName evidence="8">Biotin synthase</fullName>
        <ecNumber evidence="8">2.8.1.6</ecNumber>
    </submittedName>
</protein>
<keyword evidence="9" id="KW-1185">Reference proteome</keyword>
<keyword evidence="5" id="KW-0411">Iron-sulfur</keyword>
<dbReference type="EC" id="2.8.1.6" evidence="8"/>
<dbReference type="Proteomes" id="UP000381693">
    <property type="component" value="Unassembled WGS sequence"/>
</dbReference>
<dbReference type="InterPro" id="IPR058240">
    <property type="entry name" value="rSAM_sf"/>
</dbReference>
<dbReference type="Gene3D" id="3.20.20.70">
    <property type="entry name" value="Aldolase class I"/>
    <property type="match status" value="1"/>
</dbReference>
<accession>A0A5E6MD20</accession>
<evidence type="ECO:0000256" key="6">
    <source>
        <dbReference type="SAM" id="MobiDB-lite"/>
    </source>
</evidence>
<keyword evidence="8" id="KW-0808">Transferase</keyword>
<dbReference type="InterPro" id="IPR006638">
    <property type="entry name" value="Elp3/MiaA/NifB-like_rSAM"/>
</dbReference>
<dbReference type="Pfam" id="PF04055">
    <property type="entry name" value="Radical_SAM"/>
    <property type="match status" value="1"/>
</dbReference>
<evidence type="ECO:0000259" key="7">
    <source>
        <dbReference type="PROSITE" id="PS51918"/>
    </source>
</evidence>
<evidence type="ECO:0000313" key="8">
    <source>
        <dbReference type="EMBL" id="VVM07427.1"/>
    </source>
</evidence>
<dbReference type="PANTHER" id="PTHR43726">
    <property type="entry name" value="3-METHYLORNITHINE SYNTHASE"/>
    <property type="match status" value="1"/>
</dbReference>
<dbReference type="GO" id="GO:0051536">
    <property type="term" value="F:iron-sulfur cluster binding"/>
    <property type="evidence" value="ECO:0007669"/>
    <property type="project" value="UniProtKB-KW"/>
</dbReference>
<evidence type="ECO:0000256" key="3">
    <source>
        <dbReference type="ARBA" id="ARBA00022723"/>
    </source>
</evidence>
<dbReference type="GO" id="GO:0046872">
    <property type="term" value="F:metal ion binding"/>
    <property type="evidence" value="ECO:0007669"/>
    <property type="project" value="UniProtKB-KW"/>
</dbReference>
<dbReference type="InterPro" id="IPR013785">
    <property type="entry name" value="Aldolase_TIM"/>
</dbReference>
<dbReference type="InterPro" id="IPR034422">
    <property type="entry name" value="HydE/PylB-like"/>
</dbReference>
<feature type="domain" description="Radical SAM core" evidence="7">
    <location>
        <begin position="56"/>
        <end position="271"/>
    </location>
</feature>
<evidence type="ECO:0000256" key="2">
    <source>
        <dbReference type="ARBA" id="ARBA00022691"/>
    </source>
</evidence>
<comment type="cofactor">
    <cofactor evidence="1">
        <name>[4Fe-4S] cluster</name>
        <dbReference type="ChEBI" id="CHEBI:49883"/>
    </cofactor>
</comment>
<name>A0A5E6MD20_9BACT</name>
<gene>
    <name evidence="8" type="primary">bioB</name>
    <name evidence="8" type="ORF">MAMC_01586</name>
</gene>
<dbReference type="SFLD" id="SFLDG01060">
    <property type="entry name" value="BATS_domain_containing"/>
    <property type="match status" value="1"/>
</dbReference>
<dbReference type="SFLD" id="SFLDS00029">
    <property type="entry name" value="Radical_SAM"/>
    <property type="match status" value="1"/>
</dbReference>
<proteinExistence type="predicted"/>
<dbReference type="AlphaFoldDB" id="A0A5E6MD20"/>
<evidence type="ECO:0000256" key="5">
    <source>
        <dbReference type="ARBA" id="ARBA00023014"/>
    </source>
</evidence>
<keyword evidence="4" id="KW-0408">Iron</keyword>
<dbReference type="PANTHER" id="PTHR43726:SF1">
    <property type="entry name" value="BIOTIN SYNTHASE"/>
    <property type="match status" value="1"/>
</dbReference>
<dbReference type="EMBL" id="CABFUZ020000162">
    <property type="protein sequence ID" value="VVM07427.1"/>
    <property type="molecule type" value="Genomic_DNA"/>
</dbReference>
<dbReference type="SMART" id="SM00729">
    <property type="entry name" value="Elp3"/>
    <property type="match status" value="1"/>
</dbReference>
<dbReference type="SFLD" id="SFLDG01280">
    <property type="entry name" value="HydE/PylB-like"/>
    <property type="match status" value="1"/>
</dbReference>
<evidence type="ECO:0000313" key="9">
    <source>
        <dbReference type="Proteomes" id="UP000381693"/>
    </source>
</evidence>
<keyword evidence="3" id="KW-0479">Metal-binding</keyword>
<dbReference type="CDD" id="cd01335">
    <property type="entry name" value="Radical_SAM"/>
    <property type="match status" value="1"/>
</dbReference>